<evidence type="ECO:0000259" key="10">
    <source>
        <dbReference type="Pfam" id="PF10502"/>
    </source>
</evidence>
<organism evidence="11 12">
    <name type="scientific">Gordonia polyisoprenivorans</name>
    <dbReference type="NCBI Taxonomy" id="84595"/>
    <lineage>
        <taxon>Bacteria</taxon>
        <taxon>Bacillati</taxon>
        <taxon>Actinomycetota</taxon>
        <taxon>Actinomycetes</taxon>
        <taxon>Mycobacteriales</taxon>
        <taxon>Gordoniaceae</taxon>
        <taxon>Gordonia</taxon>
    </lineage>
</organism>
<evidence type="ECO:0000256" key="6">
    <source>
        <dbReference type="ARBA" id="ARBA00022801"/>
    </source>
</evidence>
<keyword evidence="8" id="KW-0812">Transmembrane</keyword>
<keyword evidence="8" id="KW-0472">Membrane</keyword>
<dbReference type="SUPFAM" id="SSF51306">
    <property type="entry name" value="LexA/Signal peptidase"/>
    <property type="match status" value="1"/>
</dbReference>
<evidence type="ECO:0000256" key="1">
    <source>
        <dbReference type="ARBA" id="ARBA00000677"/>
    </source>
</evidence>
<feature type="active site" evidence="7">
    <location>
        <position position="87"/>
    </location>
</feature>
<dbReference type="Pfam" id="PF10502">
    <property type="entry name" value="Peptidase_S26"/>
    <property type="match status" value="1"/>
</dbReference>
<dbReference type="CDD" id="cd06530">
    <property type="entry name" value="S26_SPase_I"/>
    <property type="match status" value="1"/>
</dbReference>
<evidence type="ECO:0000256" key="7">
    <source>
        <dbReference type="PIRSR" id="PIRSR600223-1"/>
    </source>
</evidence>
<feature type="region of interest" description="Disordered" evidence="9">
    <location>
        <begin position="1"/>
        <end position="50"/>
    </location>
</feature>
<keyword evidence="5 8" id="KW-0645">Protease</keyword>
<feature type="domain" description="Peptidase S26" evidence="10">
    <location>
        <begin position="57"/>
        <end position="280"/>
    </location>
</feature>
<dbReference type="Gene3D" id="2.10.109.10">
    <property type="entry name" value="Umud Fragment, subunit A"/>
    <property type="match status" value="1"/>
</dbReference>
<dbReference type="OMA" id="PTLHGCN"/>
<feature type="compositionally biased region" description="Basic and acidic residues" evidence="9">
    <location>
        <begin position="1"/>
        <end position="16"/>
    </location>
</feature>
<sequence length="295" mass="31823">MADTYRDGDGAGDDRAYAAGGTDPSGSTDPADDGPRASRPWRTKSDKPEKKKGSLLRETIIIVACVLLISWILQTFIGRQYVIPSESMEPTLIGCTGCSNDRIFVDKLSYTFGDPKPGDVVVFKVPDSWGEDGWVSPRSSNPVVHHLQDALSWFGFAPPDENDYVKRIIAVGGQTVECRNSEGVGVKVNGKALKEPYVNMALQQQNLANGTATPSAIGDDGKLNSCLGKDFGPITVPKNSVFVMGDNRTRSSDSRYHITASSDGTVPVDDIRGKTQFIIYPFSRMGGVGSVDPQQ</sequence>
<dbReference type="GO" id="GO:0005886">
    <property type="term" value="C:plasma membrane"/>
    <property type="evidence" value="ECO:0007669"/>
    <property type="project" value="UniProtKB-SubCell"/>
</dbReference>
<dbReference type="PANTHER" id="PTHR43390:SF1">
    <property type="entry name" value="CHLOROPLAST PROCESSING PEPTIDASE"/>
    <property type="match status" value="1"/>
</dbReference>
<evidence type="ECO:0000256" key="2">
    <source>
        <dbReference type="ARBA" id="ARBA00004401"/>
    </source>
</evidence>
<gene>
    <name evidence="11" type="primary">lepB</name>
    <name evidence="11" type="ORF">HGA05_13770</name>
</gene>
<dbReference type="PROSITE" id="PS00761">
    <property type="entry name" value="SPASE_I_3"/>
    <property type="match status" value="1"/>
</dbReference>
<reference evidence="11 12" key="1">
    <citation type="submission" date="2020-04" db="EMBL/GenBank/DDBJ databases">
        <title>MicrobeNet Type strains.</title>
        <authorList>
            <person name="Nicholson A.C."/>
        </authorList>
    </citation>
    <scope>NUCLEOTIDE SEQUENCE [LARGE SCALE GENOMIC DNA]</scope>
    <source>
        <strain evidence="11 12">ATCC BAA-14</strain>
    </source>
</reference>
<evidence type="ECO:0000256" key="4">
    <source>
        <dbReference type="ARBA" id="ARBA00013208"/>
    </source>
</evidence>
<keyword evidence="6 8" id="KW-0378">Hydrolase</keyword>
<protein>
    <recommendedName>
        <fullName evidence="4 8">Signal peptidase I</fullName>
        <ecNumber evidence="4 8">3.4.21.89</ecNumber>
    </recommendedName>
</protein>
<dbReference type="NCBIfam" id="TIGR02227">
    <property type="entry name" value="sigpep_I_bact"/>
    <property type="match status" value="1"/>
</dbReference>
<feature type="transmembrane region" description="Helical" evidence="8">
    <location>
        <begin position="55"/>
        <end position="73"/>
    </location>
</feature>
<dbReference type="AlphaFoldDB" id="A0A846WQQ1"/>
<dbReference type="EC" id="3.4.21.89" evidence="4 8"/>
<proteinExistence type="inferred from homology"/>
<dbReference type="PANTHER" id="PTHR43390">
    <property type="entry name" value="SIGNAL PEPTIDASE I"/>
    <property type="match status" value="1"/>
</dbReference>
<comment type="similarity">
    <text evidence="3 8">Belongs to the peptidase S26 family.</text>
</comment>
<dbReference type="InterPro" id="IPR019758">
    <property type="entry name" value="Pept_S26A_signal_pept_1_CS"/>
</dbReference>
<evidence type="ECO:0000256" key="8">
    <source>
        <dbReference type="RuleBase" id="RU362042"/>
    </source>
</evidence>
<dbReference type="PRINTS" id="PR00727">
    <property type="entry name" value="LEADERPTASE"/>
</dbReference>
<dbReference type="GeneID" id="90159045"/>
<evidence type="ECO:0000256" key="9">
    <source>
        <dbReference type="SAM" id="MobiDB-lite"/>
    </source>
</evidence>
<dbReference type="InterPro" id="IPR000223">
    <property type="entry name" value="Pept_S26A_signal_pept_1"/>
</dbReference>
<keyword evidence="8" id="KW-1133">Transmembrane helix</keyword>
<dbReference type="GO" id="GO:0006465">
    <property type="term" value="P:signal peptide processing"/>
    <property type="evidence" value="ECO:0007669"/>
    <property type="project" value="InterPro"/>
</dbReference>
<feature type="active site" evidence="7">
    <location>
        <position position="166"/>
    </location>
</feature>
<dbReference type="InterPro" id="IPR036286">
    <property type="entry name" value="LexA/Signal_pep-like_sf"/>
</dbReference>
<name>A0A846WQQ1_9ACTN</name>
<dbReference type="GO" id="GO:0009003">
    <property type="term" value="F:signal peptidase activity"/>
    <property type="evidence" value="ECO:0007669"/>
    <property type="project" value="UniProtKB-EC"/>
</dbReference>
<evidence type="ECO:0000313" key="11">
    <source>
        <dbReference type="EMBL" id="NKY02641.1"/>
    </source>
</evidence>
<comment type="catalytic activity">
    <reaction evidence="1 8">
        <text>Cleavage of hydrophobic, N-terminal signal or leader sequences from secreted and periplasmic proteins.</text>
        <dbReference type="EC" id="3.4.21.89"/>
    </reaction>
</comment>
<dbReference type="Proteomes" id="UP000563898">
    <property type="component" value="Unassembled WGS sequence"/>
</dbReference>
<dbReference type="PROSITE" id="PS00501">
    <property type="entry name" value="SPASE_I_1"/>
    <property type="match status" value="1"/>
</dbReference>
<dbReference type="InterPro" id="IPR019533">
    <property type="entry name" value="Peptidase_S26"/>
</dbReference>
<dbReference type="RefSeq" id="WP_006371309.1">
    <property type="nucleotide sequence ID" value="NZ_CP073075.1"/>
</dbReference>
<evidence type="ECO:0000256" key="3">
    <source>
        <dbReference type="ARBA" id="ARBA00009370"/>
    </source>
</evidence>
<dbReference type="GO" id="GO:0004252">
    <property type="term" value="F:serine-type endopeptidase activity"/>
    <property type="evidence" value="ECO:0007669"/>
    <property type="project" value="InterPro"/>
</dbReference>
<comment type="caution">
    <text evidence="11">The sequence shown here is derived from an EMBL/GenBank/DDBJ whole genome shotgun (WGS) entry which is preliminary data.</text>
</comment>
<dbReference type="EMBL" id="JAAXPC010000007">
    <property type="protein sequence ID" value="NKY02641.1"/>
    <property type="molecule type" value="Genomic_DNA"/>
</dbReference>
<comment type="subcellular location">
    <subcellularLocation>
        <location evidence="2">Cell membrane</location>
        <topology evidence="2">Single-pass type II membrane protein</topology>
    </subcellularLocation>
    <subcellularLocation>
        <location evidence="8">Membrane</location>
        <topology evidence="8">Single-pass type II membrane protein</topology>
    </subcellularLocation>
</comment>
<evidence type="ECO:0000256" key="5">
    <source>
        <dbReference type="ARBA" id="ARBA00022670"/>
    </source>
</evidence>
<dbReference type="InterPro" id="IPR019756">
    <property type="entry name" value="Pept_S26A_signal_pept_1_Ser-AS"/>
</dbReference>
<accession>A0A846WQQ1</accession>
<evidence type="ECO:0000313" key="12">
    <source>
        <dbReference type="Proteomes" id="UP000563898"/>
    </source>
</evidence>